<organism evidence="2 3">
    <name type="scientific">Opacimonas viscosa</name>
    <dbReference type="NCBI Taxonomy" id="2961944"/>
    <lineage>
        <taxon>Bacteria</taxon>
        <taxon>Pseudomonadati</taxon>
        <taxon>Pseudomonadota</taxon>
        <taxon>Gammaproteobacteria</taxon>
        <taxon>Alteromonadales</taxon>
        <taxon>Alteromonadaceae</taxon>
        <taxon>Opacimonas</taxon>
    </lineage>
</organism>
<evidence type="ECO:0000313" key="2">
    <source>
        <dbReference type="EMBL" id="MCP3427995.1"/>
    </source>
</evidence>
<proteinExistence type="predicted"/>
<feature type="signal peptide" evidence="1">
    <location>
        <begin position="1"/>
        <end position="20"/>
    </location>
</feature>
<evidence type="ECO:0000313" key="3">
    <source>
        <dbReference type="Proteomes" id="UP001165413"/>
    </source>
</evidence>
<reference evidence="2" key="1">
    <citation type="submission" date="2022-07" db="EMBL/GenBank/DDBJ databases">
        <title>Characterization of the Novel Bacterium Alteromonas immobilis LMIT006 and Alteromonas gregis LMIT007.</title>
        <authorList>
            <person name="Lin X."/>
        </authorList>
    </citation>
    <scope>NUCLEOTIDE SEQUENCE</scope>
    <source>
        <strain evidence="2">LMIT007</strain>
    </source>
</reference>
<accession>A0AA41WXQ6</accession>
<protein>
    <recommendedName>
        <fullName evidence="4">Lipoprotein</fullName>
    </recommendedName>
</protein>
<keyword evidence="1" id="KW-0732">Signal</keyword>
<name>A0AA41WXQ6_9ALTE</name>
<comment type="caution">
    <text evidence="2">The sequence shown here is derived from an EMBL/GenBank/DDBJ whole genome shotgun (WGS) entry which is preliminary data.</text>
</comment>
<keyword evidence="3" id="KW-1185">Reference proteome</keyword>
<sequence length="143" mass="15969">MKFYPLLLLLCLLTACGGSSQEYMSYHRADIGTSQLEDIEKAVKEFASENELTVFDKPPRNMKTLSMGDDAFFIAYYYNDDVILTITNVGVASVLSVGSIKSKSITDVRLSELTDGLLSTLYVRFNLNFNEIDPKTSVSKKDN</sequence>
<dbReference type="RefSeq" id="WP_254098898.1">
    <property type="nucleotide sequence ID" value="NZ_JANATA010000003.1"/>
</dbReference>
<dbReference type="PROSITE" id="PS51257">
    <property type="entry name" value="PROKAR_LIPOPROTEIN"/>
    <property type="match status" value="1"/>
</dbReference>
<evidence type="ECO:0008006" key="4">
    <source>
        <dbReference type="Google" id="ProtNLM"/>
    </source>
</evidence>
<dbReference type="AlphaFoldDB" id="A0AA41WXQ6"/>
<feature type="chain" id="PRO_5041339934" description="Lipoprotein" evidence="1">
    <location>
        <begin position="21"/>
        <end position="143"/>
    </location>
</feature>
<dbReference type="EMBL" id="JANATA010000003">
    <property type="protein sequence ID" value="MCP3427995.1"/>
    <property type="molecule type" value="Genomic_DNA"/>
</dbReference>
<gene>
    <name evidence="2" type="ORF">NLF92_03425</name>
</gene>
<dbReference type="Proteomes" id="UP001165413">
    <property type="component" value="Unassembled WGS sequence"/>
</dbReference>
<evidence type="ECO:0000256" key="1">
    <source>
        <dbReference type="SAM" id="SignalP"/>
    </source>
</evidence>